<proteinExistence type="predicted"/>
<protein>
    <recommendedName>
        <fullName evidence="4">Glucose / Sorbosone dehydrogenase</fullName>
    </recommendedName>
</protein>
<dbReference type="RefSeq" id="WP_084116055.1">
    <property type="nucleotide sequence ID" value="NZ_FWXH01000007.1"/>
</dbReference>
<evidence type="ECO:0000313" key="2">
    <source>
        <dbReference type="EMBL" id="SMC24583.1"/>
    </source>
</evidence>
<feature type="transmembrane region" description="Helical" evidence="1">
    <location>
        <begin position="412"/>
        <end position="431"/>
    </location>
</feature>
<evidence type="ECO:0008006" key="4">
    <source>
        <dbReference type="Google" id="ProtNLM"/>
    </source>
</evidence>
<keyword evidence="1" id="KW-0472">Membrane</keyword>
<dbReference type="STRING" id="1121291.SAMN02745134_02220"/>
<dbReference type="SUPFAM" id="SSF101898">
    <property type="entry name" value="NHL repeat"/>
    <property type="match status" value="1"/>
</dbReference>
<dbReference type="OrthoDB" id="9770043at2"/>
<dbReference type="EMBL" id="FWXH01000007">
    <property type="protein sequence ID" value="SMC24583.1"/>
    <property type="molecule type" value="Genomic_DNA"/>
</dbReference>
<keyword evidence="3" id="KW-1185">Reference proteome</keyword>
<name>A0A1W1XKT1_9CLOT</name>
<reference evidence="2 3" key="1">
    <citation type="submission" date="2017-04" db="EMBL/GenBank/DDBJ databases">
        <authorList>
            <person name="Afonso C.L."/>
            <person name="Miller P.J."/>
            <person name="Scott M.A."/>
            <person name="Spackman E."/>
            <person name="Goraichik I."/>
            <person name="Dimitrov K.M."/>
            <person name="Suarez D.L."/>
            <person name="Swayne D.E."/>
        </authorList>
    </citation>
    <scope>NUCLEOTIDE SEQUENCE [LARGE SCALE GENOMIC DNA]</scope>
    <source>
        <strain evidence="2 3">DSM 12555</strain>
    </source>
</reference>
<evidence type="ECO:0000256" key="1">
    <source>
        <dbReference type="SAM" id="Phobius"/>
    </source>
</evidence>
<dbReference type="AlphaFoldDB" id="A0A1W1XKT1"/>
<dbReference type="Gene3D" id="2.120.10.30">
    <property type="entry name" value="TolB, C-terminal domain"/>
    <property type="match status" value="1"/>
</dbReference>
<sequence>MRKKFLTFLSILILLFLGLKVSSMNVYNNNYKIDLQDKNKKASVILKGLKDSKDFIEDGQGNLYVAFKNRVQYINIKGESYDIINNKSLNIYSIEYYKNSIYYASNNSIYSYNTIDKKTKELINSIPNSGDYKDLKLKVYDGILYAAIGAATNSGVVGPDNVWLKDNPFIYDMSPKKIILKGQNFQSNKTGAFSPYNTSNVKGQIISEHFPGNSSIIAINLRTKNANTFAYGIRNVKGMDTTSKGILVGTVGGMEDRGLRPVKRDSDYVFNIESGKWYGFPDYSGGDPIDSPKFSKGVKSKLSFILDKQPTTNPPAPIYESKYVDSLGALAVDKEGCIGEKDSIYFYDNKEKTINFLDDQGVCRKIASFNNTSNITSLKFNKNELLVLDSRNGTLSSIASVSIDKNSSGNNIMIYIMFSGITISIVVILVLEKIKINKTR</sequence>
<organism evidence="2 3">
    <name type="scientific">Clostridium acidisoli DSM 12555</name>
    <dbReference type="NCBI Taxonomy" id="1121291"/>
    <lineage>
        <taxon>Bacteria</taxon>
        <taxon>Bacillati</taxon>
        <taxon>Bacillota</taxon>
        <taxon>Clostridia</taxon>
        <taxon>Eubacteriales</taxon>
        <taxon>Clostridiaceae</taxon>
        <taxon>Clostridium</taxon>
    </lineage>
</organism>
<keyword evidence="1" id="KW-0812">Transmembrane</keyword>
<gene>
    <name evidence="2" type="ORF">SAMN02745134_02220</name>
</gene>
<keyword evidence="1" id="KW-1133">Transmembrane helix</keyword>
<dbReference type="Proteomes" id="UP000192468">
    <property type="component" value="Unassembled WGS sequence"/>
</dbReference>
<evidence type="ECO:0000313" key="3">
    <source>
        <dbReference type="Proteomes" id="UP000192468"/>
    </source>
</evidence>
<dbReference type="InterPro" id="IPR011042">
    <property type="entry name" value="6-blade_b-propeller_TolB-like"/>
</dbReference>
<accession>A0A1W1XKT1</accession>